<gene>
    <name evidence="1" type="ORF">B0J12DRAFT_660222</name>
</gene>
<accession>A0ABQ8GHJ5</accession>
<dbReference type="PANTHER" id="PTHR47785">
    <property type="entry name" value="ZN(II)2CYS6 TRANSCRIPTION FACTOR (EUROFUNG)-RELATED-RELATED"/>
    <property type="match status" value="1"/>
</dbReference>
<name>A0ABQ8GHJ5_9PEZI</name>
<dbReference type="PANTHER" id="PTHR47785:SF6">
    <property type="entry name" value="ZN(II)2CYS6 TRANSCRIPTION FACTOR (EUROFUNG)"/>
    <property type="match status" value="1"/>
</dbReference>
<dbReference type="EMBL" id="JAGTJR010000010">
    <property type="protein sequence ID" value="KAH7053506.1"/>
    <property type="molecule type" value="Genomic_DNA"/>
</dbReference>
<proteinExistence type="predicted"/>
<keyword evidence="2" id="KW-1185">Reference proteome</keyword>
<dbReference type="InterPro" id="IPR053181">
    <property type="entry name" value="EcdB-like_regulator"/>
</dbReference>
<protein>
    <submittedName>
        <fullName evidence="1">Uncharacterized protein</fullName>
    </submittedName>
</protein>
<organism evidence="1 2">
    <name type="scientific">Macrophomina phaseolina</name>
    <dbReference type="NCBI Taxonomy" id="35725"/>
    <lineage>
        <taxon>Eukaryota</taxon>
        <taxon>Fungi</taxon>
        <taxon>Dikarya</taxon>
        <taxon>Ascomycota</taxon>
        <taxon>Pezizomycotina</taxon>
        <taxon>Dothideomycetes</taxon>
        <taxon>Dothideomycetes incertae sedis</taxon>
        <taxon>Botryosphaeriales</taxon>
        <taxon>Botryosphaeriaceae</taxon>
        <taxon>Macrophomina</taxon>
    </lineage>
</organism>
<evidence type="ECO:0000313" key="1">
    <source>
        <dbReference type="EMBL" id="KAH7053506.1"/>
    </source>
</evidence>
<dbReference type="CDD" id="cd12148">
    <property type="entry name" value="fungal_TF_MHR"/>
    <property type="match status" value="1"/>
</dbReference>
<sequence length="276" mass="32742">MRVDLVFSSYYFDLNLPRTEGGNFHDAIALPDFDDRKDFEDQPSVESKYQYNFLSMLSLRALMHRTFEELQDPSDEGRKEGEKAHLKIVISELSHQLNIWRTVLPQELDWDDVTRVDCNVESGTWDILSLLHVDIPLAQLRCCYYYARFMIHRPFIWKVLHETSASLSQPPDILEGFVVAVDSMMQWPVAYPSVRDKKRLIPNNFVWTQSFLMFLLILRAIRENDEVWRFCGERVGAERIEESVEVMLDWIDDLRMVDRMARWAWRTLNPIYRLAE</sequence>
<evidence type="ECO:0000313" key="2">
    <source>
        <dbReference type="Proteomes" id="UP000774617"/>
    </source>
</evidence>
<dbReference type="Proteomes" id="UP000774617">
    <property type="component" value="Unassembled WGS sequence"/>
</dbReference>
<reference evidence="1 2" key="1">
    <citation type="journal article" date="2021" name="Nat. Commun.">
        <title>Genetic determinants of endophytism in the Arabidopsis root mycobiome.</title>
        <authorList>
            <person name="Mesny F."/>
            <person name="Miyauchi S."/>
            <person name="Thiergart T."/>
            <person name="Pickel B."/>
            <person name="Atanasova L."/>
            <person name="Karlsson M."/>
            <person name="Huettel B."/>
            <person name="Barry K.W."/>
            <person name="Haridas S."/>
            <person name="Chen C."/>
            <person name="Bauer D."/>
            <person name="Andreopoulos W."/>
            <person name="Pangilinan J."/>
            <person name="LaButti K."/>
            <person name="Riley R."/>
            <person name="Lipzen A."/>
            <person name="Clum A."/>
            <person name="Drula E."/>
            <person name="Henrissat B."/>
            <person name="Kohler A."/>
            <person name="Grigoriev I.V."/>
            <person name="Martin F.M."/>
            <person name="Hacquard S."/>
        </authorList>
    </citation>
    <scope>NUCLEOTIDE SEQUENCE [LARGE SCALE GENOMIC DNA]</scope>
    <source>
        <strain evidence="1 2">MPI-SDFR-AT-0080</strain>
    </source>
</reference>
<comment type="caution">
    <text evidence="1">The sequence shown here is derived from an EMBL/GenBank/DDBJ whole genome shotgun (WGS) entry which is preliminary data.</text>
</comment>